<keyword evidence="1" id="KW-0472">Membrane</keyword>
<dbReference type="Proteomes" id="UP000785679">
    <property type="component" value="Unassembled WGS sequence"/>
</dbReference>
<name>A0A8J8T0X5_HALGN</name>
<sequence>MGVCFQDAFIAWVLVQLKEFCESGSKNITSYDAVPMIFYLLKGPIAIGIFIWMLIGVIQNNYLRILDYACYSVIFAVSTPIFIKVYRFTQEDKREAAAKSKLKKYQKYTLRR</sequence>
<keyword evidence="1" id="KW-1133">Transmembrane helix</keyword>
<feature type="transmembrane region" description="Helical" evidence="1">
    <location>
        <begin position="36"/>
        <end position="58"/>
    </location>
</feature>
<reference evidence="2" key="1">
    <citation type="submission" date="2019-06" db="EMBL/GenBank/DDBJ databases">
        <authorList>
            <person name="Zheng W."/>
        </authorList>
    </citation>
    <scope>NUCLEOTIDE SEQUENCE</scope>
    <source>
        <strain evidence="2">QDHG01</strain>
    </source>
</reference>
<protein>
    <submittedName>
        <fullName evidence="2">Uncharacterized protein</fullName>
    </submittedName>
</protein>
<evidence type="ECO:0000313" key="2">
    <source>
        <dbReference type="EMBL" id="TNV77448.1"/>
    </source>
</evidence>
<keyword evidence="1" id="KW-0812">Transmembrane</keyword>
<gene>
    <name evidence="2" type="ORF">FGO68_gene3173</name>
</gene>
<comment type="caution">
    <text evidence="2">The sequence shown here is derived from an EMBL/GenBank/DDBJ whole genome shotgun (WGS) entry which is preliminary data.</text>
</comment>
<organism evidence="2 3">
    <name type="scientific">Halteria grandinella</name>
    <dbReference type="NCBI Taxonomy" id="5974"/>
    <lineage>
        <taxon>Eukaryota</taxon>
        <taxon>Sar</taxon>
        <taxon>Alveolata</taxon>
        <taxon>Ciliophora</taxon>
        <taxon>Intramacronucleata</taxon>
        <taxon>Spirotrichea</taxon>
        <taxon>Stichotrichia</taxon>
        <taxon>Sporadotrichida</taxon>
        <taxon>Halteriidae</taxon>
        <taxon>Halteria</taxon>
    </lineage>
</organism>
<feature type="transmembrane region" description="Helical" evidence="1">
    <location>
        <begin position="65"/>
        <end position="83"/>
    </location>
</feature>
<accession>A0A8J8T0X5</accession>
<dbReference type="EMBL" id="RRYP01011888">
    <property type="protein sequence ID" value="TNV77448.1"/>
    <property type="molecule type" value="Genomic_DNA"/>
</dbReference>
<evidence type="ECO:0000313" key="3">
    <source>
        <dbReference type="Proteomes" id="UP000785679"/>
    </source>
</evidence>
<evidence type="ECO:0000256" key="1">
    <source>
        <dbReference type="SAM" id="Phobius"/>
    </source>
</evidence>
<proteinExistence type="predicted"/>
<keyword evidence="3" id="KW-1185">Reference proteome</keyword>
<dbReference type="AlphaFoldDB" id="A0A8J8T0X5"/>